<keyword evidence="3" id="KW-1185">Reference proteome</keyword>
<dbReference type="RefSeq" id="WP_189969898.1">
    <property type="nucleotide sequence ID" value="NZ_BMVL01000006.1"/>
</dbReference>
<name>A0ABS4L6X5_STRAV</name>
<dbReference type="EMBL" id="JAGGLQ010000006">
    <property type="protein sequence ID" value="MBP2037839.1"/>
    <property type="molecule type" value="Genomic_DNA"/>
</dbReference>
<evidence type="ECO:0000256" key="1">
    <source>
        <dbReference type="SAM" id="MobiDB-lite"/>
    </source>
</evidence>
<feature type="compositionally biased region" description="Basic and acidic residues" evidence="1">
    <location>
        <begin position="1"/>
        <end position="15"/>
    </location>
</feature>
<comment type="caution">
    <text evidence="2">The sequence shown here is derived from an EMBL/GenBank/DDBJ whole genome shotgun (WGS) entry which is preliminary data.</text>
</comment>
<proteinExistence type="predicted"/>
<dbReference type="Proteomes" id="UP001519310">
    <property type="component" value="Unassembled WGS sequence"/>
</dbReference>
<feature type="region of interest" description="Disordered" evidence="1">
    <location>
        <begin position="1"/>
        <end position="28"/>
    </location>
</feature>
<protein>
    <submittedName>
        <fullName evidence="2">Uncharacterized protein</fullName>
    </submittedName>
</protein>
<evidence type="ECO:0000313" key="2">
    <source>
        <dbReference type="EMBL" id="MBP2037839.1"/>
    </source>
</evidence>
<reference evidence="2 3" key="1">
    <citation type="submission" date="2021-03" db="EMBL/GenBank/DDBJ databases">
        <title>Genomic Encyclopedia of Type Strains, Phase IV (KMG-IV): sequencing the most valuable type-strain genomes for metagenomic binning, comparative biology and taxonomic classification.</title>
        <authorList>
            <person name="Goeker M."/>
        </authorList>
    </citation>
    <scope>NUCLEOTIDE SEQUENCE [LARGE SCALE GENOMIC DNA]</scope>
    <source>
        <strain evidence="2 3">DSM 40526</strain>
    </source>
</reference>
<sequence>MEWRPPRQRLSDGVHPKHPRTAQRERPAEDEALAWAAAGVCVLQQSLPQPFHDVLLYGDTDNRPAHRILFAYASLLKLKDPGAAGPWFTALVHLNPPDNVGARFFAPEGPQVLSFQR</sequence>
<evidence type="ECO:0000313" key="3">
    <source>
        <dbReference type="Proteomes" id="UP001519310"/>
    </source>
</evidence>
<accession>A0ABS4L6X5</accession>
<organism evidence="2 3">
    <name type="scientific">Streptomyces avidinii</name>
    <dbReference type="NCBI Taxonomy" id="1895"/>
    <lineage>
        <taxon>Bacteria</taxon>
        <taxon>Bacillati</taxon>
        <taxon>Actinomycetota</taxon>
        <taxon>Actinomycetes</taxon>
        <taxon>Kitasatosporales</taxon>
        <taxon>Streptomycetaceae</taxon>
        <taxon>Streptomyces</taxon>
    </lineage>
</organism>
<gene>
    <name evidence="2" type="ORF">J2Z77_003646</name>
</gene>